<proteinExistence type="predicted"/>
<feature type="transmembrane region" description="Helical" evidence="1">
    <location>
        <begin position="67"/>
        <end position="90"/>
    </location>
</feature>
<dbReference type="EMBL" id="BMTF01000010">
    <property type="protein sequence ID" value="GGV86661.1"/>
    <property type="molecule type" value="Genomic_DNA"/>
</dbReference>
<keyword evidence="1" id="KW-0812">Transmembrane</keyword>
<name>A0ABQ2W301_9ACTN</name>
<evidence type="ECO:0008006" key="4">
    <source>
        <dbReference type="Google" id="ProtNLM"/>
    </source>
</evidence>
<keyword evidence="1" id="KW-1133">Transmembrane helix</keyword>
<keyword evidence="1" id="KW-0472">Membrane</keyword>
<keyword evidence="3" id="KW-1185">Reference proteome</keyword>
<evidence type="ECO:0000313" key="3">
    <source>
        <dbReference type="Proteomes" id="UP000660675"/>
    </source>
</evidence>
<organism evidence="2 3">
    <name type="scientific">Streptomyces gelaticus</name>
    <dbReference type="NCBI Taxonomy" id="285446"/>
    <lineage>
        <taxon>Bacteria</taxon>
        <taxon>Bacillati</taxon>
        <taxon>Actinomycetota</taxon>
        <taxon>Actinomycetes</taxon>
        <taxon>Kitasatosporales</taxon>
        <taxon>Streptomycetaceae</taxon>
        <taxon>Streptomyces</taxon>
    </lineage>
</organism>
<protein>
    <recommendedName>
        <fullName evidence="4">YcxB family protein</fullName>
    </recommendedName>
</protein>
<evidence type="ECO:0000256" key="1">
    <source>
        <dbReference type="SAM" id="Phobius"/>
    </source>
</evidence>
<dbReference type="RefSeq" id="WP_189544666.1">
    <property type="nucleotide sequence ID" value="NZ_BMTF01000010.1"/>
</dbReference>
<reference evidence="3" key="1">
    <citation type="journal article" date="2019" name="Int. J. Syst. Evol. Microbiol.">
        <title>The Global Catalogue of Microorganisms (GCM) 10K type strain sequencing project: providing services to taxonomists for standard genome sequencing and annotation.</title>
        <authorList>
            <consortium name="The Broad Institute Genomics Platform"/>
            <consortium name="The Broad Institute Genome Sequencing Center for Infectious Disease"/>
            <person name="Wu L."/>
            <person name="Ma J."/>
        </authorList>
    </citation>
    <scope>NUCLEOTIDE SEQUENCE [LARGE SCALE GENOMIC DNA]</scope>
    <source>
        <strain evidence="3">JCM 4376</strain>
    </source>
</reference>
<dbReference type="Proteomes" id="UP000660675">
    <property type="component" value="Unassembled WGS sequence"/>
</dbReference>
<accession>A0ABQ2W301</accession>
<comment type="caution">
    <text evidence="2">The sequence shown here is derived from an EMBL/GenBank/DDBJ whole genome shotgun (WGS) entry which is preliminary data.</text>
</comment>
<gene>
    <name evidence="2" type="ORF">GCM10015535_35230</name>
</gene>
<sequence length="188" mass="21050">MEEVAFSDHVAEAFREAIKGADLGEVRYMVGARRRGGSWFDLLTALFFALLIGGLTTWGVVAGWPDFPFPVVMGLSIGYLVSLTALGIAWSKRPRIRYPATWVAVWDEGVGWLPEGGTPTVVSWDEVEEARHTVTSVRDGFGKEFNRTHRLMVVPVSNPVQRRRLYLEPEFPFVEEIATFVAMRAHAP</sequence>
<feature type="transmembrane region" description="Helical" evidence="1">
    <location>
        <begin position="39"/>
        <end position="61"/>
    </location>
</feature>
<evidence type="ECO:0000313" key="2">
    <source>
        <dbReference type="EMBL" id="GGV86661.1"/>
    </source>
</evidence>